<keyword evidence="2" id="KW-1133">Transmembrane helix</keyword>
<sequence>MSPSHPARSGTMEWDQLGRSGRAGYAGSMWIAAIVVPLVLLAAPLWLAHLEDRLVDGVRPAGGPDALDDDVAAAPEPAGSERRGLEIVPAPFARLAPGRAA</sequence>
<reference evidence="4" key="1">
    <citation type="journal article" date="2019" name="Int. J. Syst. Evol. Microbiol.">
        <title>The Global Catalogue of Microorganisms (GCM) 10K type strain sequencing project: providing services to taxonomists for standard genome sequencing and annotation.</title>
        <authorList>
            <consortium name="The Broad Institute Genomics Platform"/>
            <consortium name="The Broad Institute Genome Sequencing Center for Infectious Disease"/>
            <person name="Wu L."/>
            <person name="Ma J."/>
        </authorList>
    </citation>
    <scope>NUCLEOTIDE SEQUENCE [LARGE SCALE GENOMIC DNA]</scope>
    <source>
        <strain evidence="4">CCM 7043</strain>
    </source>
</reference>
<proteinExistence type="predicted"/>
<keyword evidence="2" id="KW-0472">Membrane</keyword>
<dbReference type="EMBL" id="JBHUCO010000015">
    <property type="protein sequence ID" value="MFD1519052.1"/>
    <property type="molecule type" value="Genomic_DNA"/>
</dbReference>
<gene>
    <name evidence="3" type="ORF">ACFSJD_16270</name>
</gene>
<keyword evidence="4" id="KW-1185">Reference proteome</keyword>
<evidence type="ECO:0000256" key="1">
    <source>
        <dbReference type="SAM" id="MobiDB-lite"/>
    </source>
</evidence>
<dbReference type="RefSeq" id="WP_344718480.1">
    <property type="nucleotide sequence ID" value="NZ_BAAAUS010000001.1"/>
</dbReference>
<protein>
    <submittedName>
        <fullName evidence="3">Uncharacterized protein</fullName>
    </submittedName>
</protein>
<accession>A0ABW4EVW0</accession>
<comment type="caution">
    <text evidence="3">The sequence shown here is derived from an EMBL/GenBank/DDBJ whole genome shotgun (WGS) entry which is preliminary data.</text>
</comment>
<evidence type="ECO:0000256" key="2">
    <source>
        <dbReference type="SAM" id="Phobius"/>
    </source>
</evidence>
<keyword evidence="2" id="KW-0812">Transmembrane</keyword>
<dbReference type="Proteomes" id="UP001597114">
    <property type="component" value="Unassembled WGS sequence"/>
</dbReference>
<evidence type="ECO:0000313" key="3">
    <source>
        <dbReference type="EMBL" id="MFD1519052.1"/>
    </source>
</evidence>
<feature type="region of interest" description="Disordered" evidence="1">
    <location>
        <begin position="58"/>
        <end position="80"/>
    </location>
</feature>
<feature type="transmembrane region" description="Helical" evidence="2">
    <location>
        <begin position="29"/>
        <end position="50"/>
    </location>
</feature>
<name>A0ABW4EVW0_9PSEU</name>
<organism evidence="3 4">
    <name type="scientific">Pseudonocardia yunnanensis</name>
    <dbReference type="NCBI Taxonomy" id="58107"/>
    <lineage>
        <taxon>Bacteria</taxon>
        <taxon>Bacillati</taxon>
        <taxon>Actinomycetota</taxon>
        <taxon>Actinomycetes</taxon>
        <taxon>Pseudonocardiales</taxon>
        <taxon>Pseudonocardiaceae</taxon>
        <taxon>Pseudonocardia</taxon>
    </lineage>
</organism>
<evidence type="ECO:0000313" key="4">
    <source>
        <dbReference type="Proteomes" id="UP001597114"/>
    </source>
</evidence>